<keyword evidence="2" id="KW-1185">Reference proteome</keyword>
<sequence>MRNTLIVFVFKSITCSLSSEEGLISFGTNSHECLSKDVIMEHGFIIHEAIDIPFEQISEFFEISQQNTTTEEGYSKTSIIKNQSLTSLDHAGSSSQMHKQTGFVITSDLTEDICQDVSNSRGDREMKYTSFIKMHIDVSKQHKLPFIIYLNKITLSNYEIDMGFSECETDSEFKSCCINIYDLLTNFFSCEKDWNLKSVKNDYILLCFETSKLKKLCTKYKVFTKNIETLFEVILEVGDLNQVLESYSLSNRSSCSYLSFDMELIIQATNKYEFIKTICSEIEIFSLIDYTKISQRCKEKVYVYFQTIIYIYELNKDIFFKNKTPEIASIYYNNKNLLKFVFFVRFLILKLFIDLKIEYKFIRRHKAITFLSFLRYKHPNFALKFNYLDVYYSELLNTSKPELIYKRKKHIGVVYSNEKFYNEPFTEKYRYLTNILSRVLSGRFGHLTDEILHYERYEFKNLEDISFLTENNAMNEYINSFHQNLVDIYNKTKSIENLVVNNRQETLSK</sequence>
<reference evidence="1 2" key="1">
    <citation type="submission" date="2018-10" db="EMBL/GenBank/DDBJ databases">
        <title>Draft genome sequence of the microsporidian Tubulinosema ratisbonensis.</title>
        <authorList>
            <person name="Polonais V."/>
            <person name="Peyretaillade E."/>
            <person name="Niehus S."/>
            <person name="Wawrzyniak I."/>
            <person name="Franchet A."/>
            <person name="Gaspin C."/>
            <person name="Reichstadt M."/>
            <person name="Belser C."/>
            <person name="Labadie K."/>
            <person name="Delbac F."/>
            <person name="Ferrandon D."/>
        </authorList>
    </citation>
    <scope>NUCLEOTIDE SEQUENCE [LARGE SCALE GENOMIC DNA]</scope>
    <source>
        <strain evidence="1 2">Franzen</strain>
    </source>
</reference>
<organism evidence="1 2">
    <name type="scientific">Tubulinosema ratisbonensis</name>
    <dbReference type="NCBI Taxonomy" id="291195"/>
    <lineage>
        <taxon>Eukaryota</taxon>
        <taxon>Fungi</taxon>
        <taxon>Fungi incertae sedis</taxon>
        <taxon>Microsporidia</taxon>
        <taxon>Tubulinosematoidea</taxon>
        <taxon>Tubulinosematidae</taxon>
        <taxon>Tubulinosema</taxon>
    </lineage>
</organism>
<proteinExistence type="predicted"/>
<dbReference type="VEuPathDB" id="MicrosporidiaDB:TUBRATIS_14800"/>
<dbReference type="AlphaFoldDB" id="A0A437AM35"/>
<accession>A0A437AM35</accession>
<comment type="caution">
    <text evidence="1">The sequence shown here is derived from an EMBL/GenBank/DDBJ whole genome shotgun (WGS) entry which is preliminary data.</text>
</comment>
<evidence type="ECO:0000313" key="1">
    <source>
        <dbReference type="EMBL" id="RVD92036.1"/>
    </source>
</evidence>
<dbReference type="EMBL" id="RCSS01000331">
    <property type="protein sequence ID" value="RVD92036.1"/>
    <property type="molecule type" value="Genomic_DNA"/>
</dbReference>
<evidence type="ECO:0000313" key="2">
    <source>
        <dbReference type="Proteomes" id="UP000282876"/>
    </source>
</evidence>
<dbReference type="Proteomes" id="UP000282876">
    <property type="component" value="Unassembled WGS sequence"/>
</dbReference>
<name>A0A437AM35_9MICR</name>
<protein>
    <submittedName>
        <fullName evidence="1">Uncharacterized protein</fullName>
    </submittedName>
</protein>
<gene>
    <name evidence="1" type="ORF">TUBRATIS_14800</name>
</gene>